<accession>A0A842HZ37</accession>
<protein>
    <recommendedName>
        <fullName evidence="3">DUF429 domain-containing protein</fullName>
    </recommendedName>
</protein>
<dbReference type="RefSeq" id="WP_185800425.1">
    <property type="nucleotide sequence ID" value="NZ_JACJVJ010000001.1"/>
</dbReference>
<gene>
    <name evidence="1" type="ORF">H6P80_06155</name>
</gene>
<evidence type="ECO:0000313" key="2">
    <source>
        <dbReference type="Proteomes" id="UP000564378"/>
    </source>
</evidence>
<sequence length="293" mass="31673">MRRFSRFACFDWSGQAVERPKGIALAIAGAGAKAPALAMSANGWSREDALGWLLDRAAEKADLLIGFDFSAALPFVDHGSYFPSWPESPGNARSLWAAIDALCNAEPHLSASRLTGHRHLARHFRYQQGRTTITGEGFEGGRGRLRITEKHCRQQQRGNAVSCFNLVGAAQVGKSSLTGMRLLHRLDGAIPVWPFDPVPDTGPMILEIYTSIAARDAGLTGRTKMRDAIALDAALDALGSSAHAPLGRYDDHSTDALLTAAWMRQAAGDIAFWKPAACTDSIAQQEGWTFGVR</sequence>
<comment type="caution">
    <text evidence="1">The sequence shown here is derived from an EMBL/GenBank/DDBJ whole genome shotgun (WGS) entry which is preliminary data.</text>
</comment>
<evidence type="ECO:0000313" key="1">
    <source>
        <dbReference type="EMBL" id="MBC2777200.1"/>
    </source>
</evidence>
<dbReference type="EMBL" id="JACJVJ010000001">
    <property type="protein sequence ID" value="MBC2777200.1"/>
    <property type="molecule type" value="Genomic_DNA"/>
</dbReference>
<dbReference type="AlphaFoldDB" id="A0A842HZ37"/>
<name>A0A842HZ37_9SPHN</name>
<dbReference type="Proteomes" id="UP000564378">
    <property type="component" value="Unassembled WGS sequence"/>
</dbReference>
<reference evidence="1 2" key="1">
    <citation type="submission" date="2020-08" db="EMBL/GenBank/DDBJ databases">
        <title>Draft genome sequence of Parasphingopyxis sp. GrpM-11.</title>
        <authorList>
            <person name="Oh J."/>
            <person name="Roh D.-H."/>
        </authorList>
    </citation>
    <scope>NUCLEOTIDE SEQUENCE [LARGE SCALE GENOMIC DNA]</scope>
    <source>
        <strain evidence="1 2">GrpM-11</strain>
    </source>
</reference>
<organism evidence="1 2">
    <name type="scientific">Parasphingopyxis marina</name>
    <dbReference type="NCBI Taxonomy" id="2761622"/>
    <lineage>
        <taxon>Bacteria</taxon>
        <taxon>Pseudomonadati</taxon>
        <taxon>Pseudomonadota</taxon>
        <taxon>Alphaproteobacteria</taxon>
        <taxon>Sphingomonadales</taxon>
        <taxon>Sphingomonadaceae</taxon>
        <taxon>Parasphingopyxis</taxon>
    </lineage>
</organism>
<keyword evidence="2" id="KW-1185">Reference proteome</keyword>
<proteinExistence type="predicted"/>
<evidence type="ECO:0008006" key="3">
    <source>
        <dbReference type="Google" id="ProtNLM"/>
    </source>
</evidence>